<name>A0A0T6AVP4_9SCAR</name>
<feature type="compositionally biased region" description="Polar residues" evidence="4">
    <location>
        <begin position="76"/>
        <end position="89"/>
    </location>
</feature>
<keyword evidence="2" id="KW-0810">Translation regulation</keyword>
<dbReference type="PANTHER" id="PTHR12669:SF12">
    <property type="entry name" value="EUKARYOTIC TRANSLATION INITIATION FACTOR 4E-BINDING PROTEIN"/>
    <property type="match status" value="1"/>
</dbReference>
<dbReference type="InterPro" id="IPR008606">
    <property type="entry name" value="EIF4EBP"/>
</dbReference>
<dbReference type="OrthoDB" id="19729at2759"/>
<proteinExistence type="inferred from homology"/>
<feature type="region of interest" description="Disordered" evidence="4">
    <location>
        <begin position="65"/>
        <end position="119"/>
    </location>
</feature>
<feature type="compositionally biased region" description="Acidic residues" evidence="4">
    <location>
        <begin position="110"/>
        <end position="119"/>
    </location>
</feature>
<sequence length="119" mass="13380">MSASPMARHVESKAIPIKRVALLDPSDLPTDYSTTPGGTLYSTTPGGTKIVYEKAFLMNLRSSPIARTPPKFDIPQNLQKGTPNKSPTRQQHKQQTPKKKNQPKENNQFQDDEQFQLEM</sequence>
<evidence type="ECO:0000256" key="4">
    <source>
        <dbReference type="SAM" id="MobiDB-lite"/>
    </source>
</evidence>
<dbReference type="PANTHER" id="PTHR12669">
    <property type="entry name" value="EUKARYOTIC TRANSLATION INITIATION FACTOR 4E-BINDING PROTEIN"/>
    <property type="match status" value="1"/>
</dbReference>
<dbReference type="GO" id="GO:0008190">
    <property type="term" value="F:eukaryotic initiation factor 4E binding"/>
    <property type="evidence" value="ECO:0007669"/>
    <property type="project" value="InterPro"/>
</dbReference>
<protein>
    <recommendedName>
        <fullName evidence="7">Eukaryotic translation initiation factor 4E binding protein</fullName>
    </recommendedName>
</protein>
<organism evidence="5 6">
    <name type="scientific">Oryctes borbonicus</name>
    <dbReference type="NCBI Taxonomy" id="1629725"/>
    <lineage>
        <taxon>Eukaryota</taxon>
        <taxon>Metazoa</taxon>
        <taxon>Ecdysozoa</taxon>
        <taxon>Arthropoda</taxon>
        <taxon>Hexapoda</taxon>
        <taxon>Insecta</taxon>
        <taxon>Pterygota</taxon>
        <taxon>Neoptera</taxon>
        <taxon>Endopterygota</taxon>
        <taxon>Coleoptera</taxon>
        <taxon>Polyphaga</taxon>
        <taxon>Scarabaeiformia</taxon>
        <taxon>Scarabaeidae</taxon>
        <taxon>Dynastinae</taxon>
        <taxon>Oryctes</taxon>
    </lineage>
</organism>
<evidence type="ECO:0000256" key="3">
    <source>
        <dbReference type="ARBA" id="ARBA00023193"/>
    </source>
</evidence>
<keyword evidence="6" id="KW-1185">Reference proteome</keyword>
<dbReference type="GO" id="GO:0005737">
    <property type="term" value="C:cytoplasm"/>
    <property type="evidence" value="ECO:0007669"/>
    <property type="project" value="TreeGrafter"/>
</dbReference>
<reference evidence="5 6" key="1">
    <citation type="submission" date="2015-09" db="EMBL/GenBank/DDBJ databases">
        <title>Draft genome of the scarab beetle Oryctes borbonicus.</title>
        <authorList>
            <person name="Meyer J.M."/>
            <person name="Markov G.V."/>
            <person name="Baskaran P."/>
            <person name="Herrmann M."/>
            <person name="Sommer R.J."/>
            <person name="Roedelsperger C."/>
        </authorList>
    </citation>
    <scope>NUCLEOTIDE SEQUENCE [LARGE SCALE GENOMIC DNA]</scope>
    <source>
        <strain evidence="5">OB123</strain>
        <tissue evidence="5">Whole animal</tissue>
    </source>
</reference>
<comment type="similarity">
    <text evidence="1">Belongs to the eIF4E-binding protein family.</text>
</comment>
<dbReference type="GO" id="GO:0045947">
    <property type="term" value="P:negative regulation of translational initiation"/>
    <property type="evidence" value="ECO:0007669"/>
    <property type="project" value="InterPro"/>
</dbReference>
<feature type="compositionally biased region" description="Basic residues" evidence="4">
    <location>
        <begin position="90"/>
        <end position="101"/>
    </location>
</feature>
<evidence type="ECO:0008006" key="7">
    <source>
        <dbReference type="Google" id="ProtNLM"/>
    </source>
</evidence>
<evidence type="ECO:0000256" key="2">
    <source>
        <dbReference type="ARBA" id="ARBA00022845"/>
    </source>
</evidence>
<dbReference type="AlphaFoldDB" id="A0A0T6AVP4"/>
<evidence type="ECO:0000313" key="5">
    <source>
        <dbReference type="EMBL" id="KRT79235.1"/>
    </source>
</evidence>
<keyword evidence="3" id="KW-0652">Protein synthesis inhibitor</keyword>
<dbReference type="Pfam" id="PF05456">
    <property type="entry name" value="eIF_4EBP"/>
    <property type="match status" value="1"/>
</dbReference>
<evidence type="ECO:0000256" key="1">
    <source>
        <dbReference type="ARBA" id="ARBA00005480"/>
    </source>
</evidence>
<evidence type="ECO:0000313" key="6">
    <source>
        <dbReference type="Proteomes" id="UP000051574"/>
    </source>
</evidence>
<comment type="caution">
    <text evidence="5">The sequence shown here is derived from an EMBL/GenBank/DDBJ whole genome shotgun (WGS) entry which is preliminary data.</text>
</comment>
<dbReference type="Proteomes" id="UP000051574">
    <property type="component" value="Unassembled WGS sequence"/>
</dbReference>
<gene>
    <name evidence="5" type="ORF">AMK59_7504</name>
</gene>
<dbReference type="EMBL" id="LJIG01022688">
    <property type="protein sequence ID" value="KRT79235.1"/>
    <property type="molecule type" value="Genomic_DNA"/>
</dbReference>
<accession>A0A0T6AVP4</accession>